<dbReference type="Proteomes" id="UP000183832">
    <property type="component" value="Unassembled WGS sequence"/>
</dbReference>
<reference evidence="1 2" key="1">
    <citation type="submission" date="2015-04" db="EMBL/GenBank/DDBJ databases">
        <authorList>
            <person name="Syromyatnikov M.Y."/>
            <person name="Popov V.N."/>
        </authorList>
    </citation>
    <scope>NUCLEOTIDE SEQUENCE [LARGE SCALE GENOMIC DNA]</scope>
</reference>
<dbReference type="AlphaFoldDB" id="A0A1J1HHI8"/>
<name>A0A1J1HHI8_9DIPT</name>
<protein>
    <submittedName>
        <fullName evidence="1">CLUMA_CG001297, isoform A</fullName>
    </submittedName>
</protein>
<evidence type="ECO:0000313" key="1">
    <source>
        <dbReference type="EMBL" id="CRK87496.1"/>
    </source>
</evidence>
<accession>A0A1J1HHI8</accession>
<evidence type="ECO:0000313" key="2">
    <source>
        <dbReference type="Proteomes" id="UP000183832"/>
    </source>
</evidence>
<gene>
    <name evidence="1" type="ORF">CLUMA_CG001297</name>
</gene>
<sequence length="63" mass="7525">MNIKNDFRSNDFWSNDLEIQPRRAADDTGYGSQRYKELAQIRIKSEEKKYCFAVKYIRGVCEE</sequence>
<dbReference type="EMBL" id="CVRI01000004">
    <property type="protein sequence ID" value="CRK87496.1"/>
    <property type="molecule type" value="Genomic_DNA"/>
</dbReference>
<keyword evidence="2" id="KW-1185">Reference proteome</keyword>
<proteinExistence type="predicted"/>
<organism evidence="1 2">
    <name type="scientific">Clunio marinus</name>
    <dbReference type="NCBI Taxonomy" id="568069"/>
    <lineage>
        <taxon>Eukaryota</taxon>
        <taxon>Metazoa</taxon>
        <taxon>Ecdysozoa</taxon>
        <taxon>Arthropoda</taxon>
        <taxon>Hexapoda</taxon>
        <taxon>Insecta</taxon>
        <taxon>Pterygota</taxon>
        <taxon>Neoptera</taxon>
        <taxon>Endopterygota</taxon>
        <taxon>Diptera</taxon>
        <taxon>Nematocera</taxon>
        <taxon>Chironomoidea</taxon>
        <taxon>Chironomidae</taxon>
        <taxon>Clunio</taxon>
    </lineage>
</organism>